<dbReference type="GO" id="GO:0003677">
    <property type="term" value="F:DNA binding"/>
    <property type="evidence" value="ECO:0007669"/>
    <property type="project" value="InterPro"/>
</dbReference>
<proteinExistence type="inferred from homology"/>
<dbReference type="SUPFAM" id="SSF52540">
    <property type="entry name" value="P-loop containing nucleoside triphosphate hydrolases"/>
    <property type="match status" value="1"/>
</dbReference>
<dbReference type="Pfam" id="PF21694">
    <property type="entry name" value="DNA_pol3_delta_C"/>
    <property type="match status" value="1"/>
</dbReference>
<dbReference type="GO" id="GO:0009360">
    <property type="term" value="C:DNA polymerase III complex"/>
    <property type="evidence" value="ECO:0007669"/>
    <property type="project" value="InterPro"/>
</dbReference>
<dbReference type="NCBIfam" id="TIGR01128">
    <property type="entry name" value="holA"/>
    <property type="match status" value="1"/>
</dbReference>
<evidence type="ECO:0000259" key="10">
    <source>
        <dbReference type="Pfam" id="PF21694"/>
    </source>
</evidence>
<dbReference type="Proteomes" id="UP000247922">
    <property type="component" value="Unassembled WGS sequence"/>
</dbReference>
<keyword evidence="6" id="KW-0239">DNA-directed DNA polymerase</keyword>
<dbReference type="AlphaFoldDB" id="A0A2V3WAW8"/>
<dbReference type="InterPro" id="IPR008921">
    <property type="entry name" value="DNA_pol3_clamp-load_cplx_C"/>
</dbReference>
<evidence type="ECO:0000313" key="12">
    <source>
        <dbReference type="Proteomes" id="UP000247922"/>
    </source>
</evidence>
<dbReference type="InterPro" id="IPR005790">
    <property type="entry name" value="DNA_polIII_delta"/>
</dbReference>
<dbReference type="GO" id="GO:0003887">
    <property type="term" value="F:DNA-directed DNA polymerase activity"/>
    <property type="evidence" value="ECO:0007669"/>
    <property type="project" value="UniProtKB-KW"/>
</dbReference>
<comment type="caution">
    <text evidence="11">The sequence shown here is derived from an EMBL/GenBank/DDBJ whole genome shotgun (WGS) entry which is preliminary data.</text>
</comment>
<feature type="domain" description="DNA polymerase III delta N-terminal" evidence="9">
    <location>
        <begin position="71"/>
        <end position="196"/>
    </location>
</feature>
<dbReference type="InterPro" id="IPR010372">
    <property type="entry name" value="DNA_pol3_delta_N"/>
</dbReference>
<keyword evidence="12" id="KW-1185">Reference proteome</keyword>
<accession>A0A2V3WAW8</accession>
<evidence type="ECO:0000256" key="6">
    <source>
        <dbReference type="ARBA" id="ARBA00022932"/>
    </source>
</evidence>
<protein>
    <recommendedName>
        <fullName evidence="2">DNA polymerase III subunit delta</fullName>
        <ecNumber evidence="1">2.7.7.7</ecNumber>
    </recommendedName>
</protein>
<evidence type="ECO:0000256" key="2">
    <source>
        <dbReference type="ARBA" id="ARBA00017703"/>
    </source>
</evidence>
<sequence>MKSFLVSKVGNTSCQTASSTLVLKGILRRVRQVKDRERGCVIRRMTSNDQKMKYLEAKKQMNTLKKSAVFVLYGEERYLIESMIKAIVEQRLTNDEQTEQWITYDLEEQPVEEAIMEAETFPFFGDKKVVVCENSMFLTAKPSKSKVEHNSEILLSYQEQPVDFSTLILVVPYQKLDERKKITKQLKKNATFIECQAVNDWDIDKWVTHFEAQFSLNLDGQTKKLIQEEIGPRLQLLENEMEKLALFKGNDETISYEDAQALVSHLGQSSGLKLVDAVIEKDIKKAIEIYKDLSRSNEEEIALLALLSSQLRTIYQVKILMQKGYQQQQIAQQLRVHSFVVKMSMERAKRFTIEDLYRAIDYCGETDQLIKQGKMDKPLAFEMLLYQLIHWKVKPVM</sequence>
<comment type="catalytic activity">
    <reaction evidence="8">
        <text>DNA(n) + a 2'-deoxyribonucleoside 5'-triphosphate = DNA(n+1) + diphosphate</text>
        <dbReference type="Rhea" id="RHEA:22508"/>
        <dbReference type="Rhea" id="RHEA-COMP:17339"/>
        <dbReference type="Rhea" id="RHEA-COMP:17340"/>
        <dbReference type="ChEBI" id="CHEBI:33019"/>
        <dbReference type="ChEBI" id="CHEBI:61560"/>
        <dbReference type="ChEBI" id="CHEBI:173112"/>
        <dbReference type="EC" id="2.7.7.7"/>
    </reaction>
</comment>
<dbReference type="SUPFAM" id="SSF48019">
    <property type="entry name" value="post-AAA+ oligomerization domain-like"/>
    <property type="match status" value="1"/>
</dbReference>
<evidence type="ECO:0000256" key="4">
    <source>
        <dbReference type="ARBA" id="ARBA00022695"/>
    </source>
</evidence>
<dbReference type="Pfam" id="PF06144">
    <property type="entry name" value="DNA_pol3_delta"/>
    <property type="match status" value="1"/>
</dbReference>
<comment type="similarity">
    <text evidence="7">Belongs to the DNA polymerase HolA subunit family.</text>
</comment>
<dbReference type="InterPro" id="IPR048466">
    <property type="entry name" value="DNA_pol3_delta-like_C"/>
</dbReference>
<gene>
    <name evidence="11" type="ORF">DES38_10433</name>
</gene>
<dbReference type="Gene3D" id="3.40.50.300">
    <property type="entry name" value="P-loop containing nucleotide triphosphate hydrolases"/>
    <property type="match status" value="1"/>
</dbReference>
<dbReference type="EC" id="2.7.7.7" evidence="1"/>
<evidence type="ECO:0000313" key="11">
    <source>
        <dbReference type="EMBL" id="PXW91607.1"/>
    </source>
</evidence>
<keyword evidence="5" id="KW-0235">DNA replication</keyword>
<evidence type="ECO:0000256" key="3">
    <source>
        <dbReference type="ARBA" id="ARBA00022679"/>
    </source>
</evidence>
<dbReference type="GO" id="GO:0006261">
    <property type="term" value="P:DNA-templated DNA replication"/>
    <property type="evidence" value="ECO:0007669"/>
    <property type="project" value="TreeGrafter"/>
</dbReference>
<dbReference type="EMBL" id="QJJR01000004">
    <property type="protein sequence ID" value="PXW91607.1"/>
    <property type="molecule type" value="Genomic_DNA"/>
</dbReference>
<organism evidence="11 12">
    <name type="scientific">Streptohalobacillus salinus</name>
    <dbReference type="NCBI Taxonomy" id="621096"/>
    <lineage>
        <taxon>Bacteria</taxon>
        <taxon>Bacillati</taxon>
        <taxon>Bacillota</taxon>
        <taxon>Bacilli</taxon>
        <taxon>Bacillales</taxon>
        <taxon>Bacillaceae</taxon>
        <taxon>Streptohalobacillus</taxon>
    </lineage>
</organism>
<keyword evidence="3" id="KW-0808">Transferase</keyword>
<evidence type="ECO:0000256" key="5">
    <source>
        <dbReference type="ARBA" id="ARBA00022705"/>
    </source>
</evidence>
<dbReference type="Gene3D" id="1.10.8.60">
    <property type="match status" value="1"/>
</dbReference>
<keyword evidence="4" id="KW-0548">Nucleotidyltransferase</keyword>
<dbReference type="PANTHER" id="PTHR34388">
    <property type="entry name" value="DNA POLYMERASE III SUBUNIT DELTA"/>
    <property type="match status" value="1"/>
</dbReference>
<reference evidence="11 12" key="1">
    <citation type="submission" date="2018-05" db="EMBL/GenBank/DDBJ databases">
        <title>Genomic Encyclopedia of Type Strains, Phase IV (KMG-IV): sequencing the most valuable type-strain genomes for metagenomic binning, comparative biology and taxonomic classification.</title>
        <authorList>
            <person name="Goeker M."/>
        </authorList>
    </citation>
    <scope>NUCLEOTIDE SEQUENCE [LARGE SCALE GENOMIC DNA]</scope>
    <source>
        <strain evidence="11 12">DSM 22440</strain>
    </source>
</reference>
<evidence type="ECO:0000256" key="8">
    <source>
        <dbReference type="ARBA" id="ARBA00049244"/>
    </source>
</evidence>
<evidence type="ECO:0000259" key="9">
    <source>
        <dbReference type="Pfam" id="PF06144"/>
    </source>
</evidence>
<dbReference type="PANTHER" id="PTHR34388:SF1">
    <property type="entry name" value="DNA POLYMERASE III SUBUNIT DELTA"/>
    <property type="match status" value="1"/>
</dbReference>
<dbReference type="InterPro" id="IPR027417">
    <property type="entry name" value="P-loop_NTPase"/>
</dbReference>
<dbReference type="Gene3D" id="1.20.272.10">
    <property type="match status" value="1"/>
</dbReference>
<evidence type="ECO:0000256" key="7">
    <source>
        <dbReference type="ARBA" id="ARBA00034754"/>
    </source>
</evidence>
<feature type="domain" description="DNA polymerase III delta subunit-like C-terminal" evidence="10">
    <location>
        <begin position="272"/>
        <end position="388"/>
    </location>
</feature>
<name>A0A2V3WAW8_9BACI</name>
<evidence type="ECO:0000256" key="1">
    <source>
        <dbReference type="ARBA" id="ARBA00012417"/>
    </source>
</evidence>